<keyword evidence="1" id="KW-0812">Transmembrane</keyword>
<dbReference type="Proteomes" id="UP001295444">
    <property type="component" value="Chromosome 01"/>
</dbReference>
<dbReference type="PANTHER" id="PTHR20859">
    <property type="entry name" value="INTERFERON/INTERLEUKIN RECEPTOR"/>
    <property type="match status" value="1"/>
</dbReference>
<dbReference type="EMBL" id="OW240912">
    <property type="protein sequence ID" value="CAH2219253.1"/>
    <property type="molecule type" value="Genomic_DNA"/>
</dbReference>
<feature type="chain" id="PRO_5041913102" evidence="2">
    <location>
        <begin position="24"/>
        <end position="327"/>
    </location>
</feature>
<feature type="domain" description="Fibronectin type-III" evidence="3">
    <location>
        <begin position="32"/>
        <end position="129"/>
    </location>
</feature>
<dbReference type="GO" id="GO:0004896">
    <property type="term" value="F:cytokine receptor activity"/>
    <property type="evidence" value="ECO:0007669"/>
    <property type="project" value="TreeGrafter"/>
</dbReference>
<keyword evidence="1" id="KW-0472">Membrane</keyword>
<dbReference type="InterPro" id="IPR015373">
    <property type="entry name" value="Interferon/interleukin_rcp_dom"/>
</dbReference>
<proteinExistence type="predicted"/>
<name>A0AAD1QXZ3_PELCU</name>
<evidence type="ECO:0000259" key="3">
    <source>
        <dbReference type="PROSITE" id="PS50853"/>
    </source>
</evidence>
<protein>
    <submittedName>
        <fullName evidence="4">Interferon gamma receptor 2</fullName>
    </submittedName>
</protein>
<evidence type="ECO:0000313" key="5">
    <source>
        <dbReference type="Proteomes" id="UP001295444"/>
    </source>
</evidence>
<dbReference type="InterPro" id="IPR003961">
    <property type="entry name" value="FN3_dom"/>
</dbReference>
<sequence length="327" mass="37323">MKGCRSVVRALCPLIALLYGLRADPSLQLLPAPENVTIYSYNLQQDLRWEPIKESDPLHPVTYTVQYELTSEKNSYHNLCLNIIETHCNISKFTEIKIYFKIVLRVRAEQGNLTSKWTLTPTFQATRNTTIGPVKSLSLSAYPEEHYSLYVRFQNPLLVENKWKMLYQLNYWKKITGVKTTVNITQTSERLKGLDPWTEYCVDVTVFADHKVGETSEAICAMPTASALSTGNLIALLLALGFLVIAASLCAYMMFRYRTIVKSLFHVPFQLPSHIQEYIQEHSPSQVEYSTSRSRLDLYDSVSIVDIELVQDPNESVPEDHSQSEIT</sequence>
<dbReference type="Pfam" id="PF01108">
    <property type="entry name" value="Tissue_fac"/>
    <property type="match status" value="1"/>
</dbReference>
<dbReference type="Pfam" id="PF09294">
    <property type="entry name" value="Interfer-bind"/>
    <property type="match status" value="1"/>
</dbReference>
<dbReference type="PROSITE" id="PS50853">
    <property type="entry name" value="FN3"/>
    <property type="match status" value="2"/>
</dbReference>
<dbReference type="Gene3D" id="2.60.40.10">
    <property type="entry name" value="Immunoglobulins"/>
    <property type="match status" value="2"/>
</dbReference>
<dbReference type="AlphaFoldDB" id="A0AAD1QXZ3"/>
<evidence type="ECO:0000256" key="2">
    <source>
        <dbReference type="SAM" id="SignalP"/>
    </source>
</evidence>
<keyword evidence="4" id="KW-0675">Receptor</keyword>
<evidence type="ECO:0000313" key="4">
    <source>
        <dbReference type="EMBL" id="CAH2219253.1"/>
    </source>
</evidence>
<dbReference type="InterPro" id="IPR036116">
    <property type="entry name" value="FN3_sf"/>
</dbReference>
<reference evidence="4" key="1">
    <citation type="submission" date="2022-03" db="EMBL/GenBank/DDBJ databases">
        <authorList>
            <person name="Alioto T."/>
            <person name="Alioto T."/>
            <person name="Gomez Garrido J."/>
        </authorList>
    </citation>
    <scope>NUCLEOTIDE SEQUENCE</scope>
</reference>
<feature type="transmembrane region" description="Helical" evidence="1">
    <location>
        <begin position="233"/>
        <end position="255"/>
    </location>
</feature>
<keyword evidence="5" id="KW-1185">Reference proteome</keyword>
<keyword evidence="1" id="KW-1133">Transmembrane helix</keyword>
<dbReference type="InterPro" id="IPR013783">
    <property type="entry name" value="Ig-like_fold"/>
</dbReference>
<organism evidence="4 5">
    <name type="scientific">Pelobates cultripes</name>
    <name type="common">Western spadefoot toad</name>
    <dbReference type="NCBI Taxonomy" id="61616"/>
    <lineage>
        <taxon>Eukaryota</taxon>
        <taxon>Metazoa</taxon>
        <taxon>Chordata</taxon>
        <taxon>Craniata</taxon>
        <taxon>Vertebrata</taxon>
        <taxon>Euteleostomi</taxon>
        <taxon>Amphibia</taxon>
        <taxon>Batrachia</taxon>
        <taxon>Anura</taxon>
        <taxon>Pelobatoidea</taxon>
        <taxon>Pelobatidae</taxon>
        <taxon>Pelobates</taxon>
    </lineage>
</organism>
<dbReference type="GO" id="GO:0005886">
    <property type="term" value="C:plasma membrane"/>
    <property type="evidence" value="ECO:0007669"/>
    <property type="project" value="TreeGrafter"/>
</dbReference>
<dbReference type="PANTHER" id="PTHR20859:SF46">
    <property type="entry name" value="INTERFERON GAMMA RECEPTOR 2"/>
    <property type="match status" value="1"/>
</dbReference>
<dbReference type="CDD" id="cd00063">
    <property type="entry name" value="FN3"/>
    <property type="match status" value="1"/>
</dbReference>
<feature type="signal peptide" evidence="2">
    <location>
        <begin position="1"/>
        <end position="23"/>
    </location>
</feature>
<dbReference type="InterPro" id="IPR050650">
    <property type="entry name" value="Type-II_Cytokine-TF_Rcpt"/>
</dbReference>
<dbReference type="SUPFAM" id="SSF49265">
    <property type="entry name" value="Fibronectin type III"/>
    <property type="match status" value="2"/>
</dbReference>
<feature type="domain" description="Fibronectin type-III" evidence="3">
    <location>
        <begin position="133"/>
        <end position="227"/>
    </location>
</feature>
<keyword evidence="2" id="KW-0732">Signal</keyword>
<evidence type="ECO:0000256" key="1">
    <source>
        <dbReference type="SAM" id="Phobius"/>
    </source>
</evidence>
<gene>
    <name evidence="4" type="ORF">PECUL_23A029145</name>
</gene>
<accession>A0AAD1QXZ3</accession>